<dbReference type="SMART" id="SM00181">
    <property type="entry name" value="EGF"/>
    <property type="match status" value="2"/>
</dbReference>
<keyword evidence="8" id="KW-1185">Reference proteome</keyword>
<protein>
    <recommendedName>
        <fullName evidence="6">EGF-like domain-containing protein</fullName>
    </recommendedName>
</protein>
<name>A0AAD4IVH3_PERFH</name>
<dbReference type="EMBL" id="SDAM02001616">
    <property type="protein sequence ID" value="KAH6822091.1"/>
    <property type="molecule type" value="Genomic_DNA"/>
</dbReference>
<dbReference type="PROSITE" id="PS50026">
    <property type="entry name" value="EGF_3"/>
    <property type="match status" value="1"/>
</dbReference>
<comment type="caution">
    <text evidence="5">Lacks conserved residue(s) required for the propagation of feature annotation.</text>
</comment>
<keyword evidence="4" id="KW-1015">Disulfide bond</keyword>
<dbReference type="SUPFAM" id="SSF57196">
    <property type="entry name" value="EGF/Laminin"/>
    <property type="match status" value="1"/>
</dbReference>
<feature type="domain" description="EGF-like" evidence="6">
    <location>
        <begin position="269"/>
        <end position="302"/>
    </location>
</feature>
<dbReference type="GO" id="GO:0005509">
    <property type="term" value="F:calcium ion binding"/>
    <property type="evidence" value="ECO:0007669"/>
    <property type="project" value="InterPro"/>
</dbReference>
<organism evidence="7 8">
    <name type="scientific">Perilla frutescens var. hirtella</name>
    <name type="common">Perilla citriodora</name>
    <name type="synonym">Perilla setoyensis</name>
    <dbReference type="NCBI Taxonomy" id="608512"/>
    <lineage>
        <taxon>Eukaryota</taxon>
        <taxon>Viridiplantae</taxon>
        <taxon>Streptophyta</taxon>
        <taxon>Embryophyta</taxon>
        <taxon>Tracheophyta</taxon>
        <taxon>Spermatophyta</taxon>
        <taxon>Magnoliopsida</taxon>
        <taxon>eudicotyledons</taxon>
        <taxon>Gunneridae</taxon>
        <taxon>Pentapetalae</taxon>
        <taxon>asterids</taxon>
        <taxon>lamiids</taxon>
        <taxon>Lamiales</taxon>
        <taxon>Lamiaceae</taxon>
        <taxon>Nepetoideae</taxon>
        <taxon>Elsholtzieae</taxon>
        <taxon>Perilla</taxon>
    </lineage>
</organism>
<reference evidence="7 8" key="1">
    <citation type="journal article" date="2021" name="Nat. Commun.">
        <title>Incipient diploidization of the medicinal plant Perilla within 10,000 years.</title>
        <authorList>
            <person name="Zhang Y."/>
            <person name="Shen Q."/>
            <person name="Leng L."/>
            <person name="Zhang D."/>
            <person name="Chen S."/>
            <person name="Shi Y."/>
            <person name="Ning Z."/>
            <person name="Chen S."/>
        </authorList>
    </citation>
    <scope>NUCLEOTIDE SEQUENCE [LARGE SCALE GENOMIC DNA]</scope>
    <source>
        <strain evidence="8">cv. PC099</strain>
    </source>
</reference>
<proteinExistence type="predicted"/>
<dbReference type="InterPro" id="IPR000742">
    <property type="entry name" value="EGF"/>
</dbReference>
<dbReference type="FunFam" id="2.10.25.10:FF:000038">
    <property type="entry name" value="Fibrillin 2"/>
    <property type="match status" value="1"/>
</dbReference>
<sequence length="332" mass="36493">MTCNTSTVPPKAYIQDLQVIEINSSYLRCRLPYMINIACYDNSGKPVDLTSRKDSRSFLVTPGPPYTLSDENWLTAIGCNDMVLGMGFGNRIYGGACASFCENSRDYGGVGFCPNNGNGYSPGNGCCRIPIPRGPRFLGAQFTDTSETMYQLPTSERSRLFPCSYAFVEEKLTSDQSNFSYPLSYLNRSIDDVTYSWGPTPTQPVIRLDWGIGDENCRQAQRNASTYACQDNSKCVDVQVDVDAVVQRYYCLCLQGFEGNPYLTSGCQDIDECADNPCAPNSDCINTPGSFNCSCRRGYAGDARRSGSGCTKLPKSNIIKTVLIGTIFQSFS</sequence>
<dbReference type="PROSITE" id="PS00010">
    <property type="entry name" value="ASX_HYDROXYL"/>
    <property type="match status" value="1"/>
</dbReference>
<accession>A0AAD4IVH3</accession>
<dbReference type="PROSITE" id="PS01187">
    <property type="entry name" value="EGF_CA"/>
    <property type="match status" value="1"/>
</dbReference>
<evidence type="ECO:0000313" key="7">
    <source>
        <dbReference type="EMBL" id="KAH6822091.1"/>
    </source>
</evidence>
<evidence type="ECO:0000256" key="2">
    <source>
        <dbReference type="ARBA" id="ARBA00022729"/>
    </source>
</evidence>
<comment type="caution">
    <text evidence="7">The sequence shown here is derived from an EMBL/GenBank/DDBJ whole genome shotgun (WGS) entry which is preliminary data.</text>
</comment>
<dbReference type="CDD" id="cd00054">
    <property type="entry name" value="EGF_CA"/>
    <property type="match status" value="1"/>
</dbReference>
<dbReference type="InterPro" id="IPR049883">
    <property type="entry name" value="NOTCH1_EGF-like"/>
</dbReference>
<keyword evidence="3" id="KW-0677">Repeat</keyword>
<dbReference type="InterPro" id="IPR000152">
    <property type="entry name" value="EGF-type_Asp/Asn_hydroxyl_site"/>
</dbReference>
<evidence type="ECO:0000313" key="8">
    <source>
        <dbReference type="Proteomes" id="UP001190926"/>
    </source>
</evidence>
<dbReference type="Pfam" id="PF07645">
    <property type="entry name" value="EGF_CA"/>
    <property type="match status" value="1"/>
</dbReference>
<keyword evidence="2" id="KW-0732">Signal</keyword>
<dbReference type="Gene3D" id="2.10.25.10">
    <property type="entry name" value="Laminin"/>
    <property type="match status" value="2"/>
</dbReference>
<dbReference type="InterPro" id="IPR018097">
    <property type="entry name" value="EGF_Ca-bd_CS"/>
</dbReference>
<evidence type="ECO:0000259" key="6">
    <source>
        <dbReference type="PROSITE" id="PS50026"/>
    </source>
</evidence>
<evidence type="ECO:0000256" key="3">
    <source>
        <dbReference type="ARBA" id="ARBA00022737"/>
    </source>
</evidence>
<dbReference type="AlphaFoldDB" id="A0AAD4IVH3"/>
<evidence type="ECO:0000256" key="1">
    <source>
        <dbReference type="ARBA" id="ARBA00022536"/>
    </source>
</evidence>
<keyword evidence="1 5" id="KW-0245">EGF-like domain</keyword>
<dbReference type="Proteomes" id="UP001190926">
    <property type="component" value="Unassembled WGS sequence"/>
</dbReference>
<dbReference type="InterPro" id="IPR001881">
    <property type="entry name" value="EGF-like_Ca-bd_dom"/>
</dbReference>
<evidence type="ECO:0000256" key="4">
    <source>
        <dbReference type="ARBA" id="ARBA00023157"/>
    </source>
</evidence>
<dbReference type="PANTHER" id="PTHR33491">
    <property type="entry name" value="OSJNBA0016N04.9 PROTEIN"/>
    <property type="match status" value="1"/>
</dbReference>
<gene>
    <name evidence="7" type="ORF">C2S53_000641</name>
</gene>
<evidence type="ECO:0000256" key="5">
    <source>
        <dbReference type="PROSITE-ProRule" id="PRU00076"/>
    </source>
</evidence>
<dbReference type="SMART" id="SM00179">
    <property type="entry name" value="EGF_CA"/>
    <property type="match status" value="1"/>
</dbReference>